<proteinExistence type="predicted"/>
<dbReference type="Proteomes" id="UP001595755">
    <property type="component" value="Unassembled WGS sequence"/>
</dbReference>
<evidence type="ECO:0000313" key="3">
    <source>
        <dbReference type="Proteomes" id="UP001595755"/>
    </source>
</evidence>
<organism evidence="2 3">
    <name type="scientific">Cohnella boryungensis</name>
    <dbReference type="NCBI Taxonomy" id="768479"/>
    <lineage>
        <taxon>Bacteria</taxon>
        <taxon>Bacillati</taxon>
        <taxon>Bacillota</taxon>
        <taxon>Bacilli</taxon>
        <taxon>Bacillales</taxon>
        <taxon>Paenibacillaceae</taxon>
        <taxon>Cohnella</taxon>
    </lineage>
</organism>
<name>A0ABV8SH76_9BACL</name>
<reference evidence="3" key="1">
    <citation type="journal article" date="2019" name="Int. J. Syst. Evol. Microbiol.">
        <title>The Global Catalogue of Microorganisms (GCM) 10K type strain sequencing project: providing services to taxonomists for standard genome sequencing and annotation.</title>
        <authorList>
            <consortium name="The Broad Institute Genomics Platform"/>
            <consortium name="The Broad Institute Genome Sequencing Center for Infectious Disease"/>
            <person name="Wu L."/>
            <person name="Ma J."/>
        </authorList>
    </citation>
    <scope>NUCLEOTIDE SEQUENCE [LARGE SCALE GENOMIC DNA]</scope>
    <source>
        <strain evidence="3">CGMCC 4.1641</strain>
    </source>
</reference>
<comment type="caution">
    <text evidence="2">The sequence shown here is derived from an EMBL/GenBank/DDBJ whole genome shotgun (WGS) entry which is preliminary data.</text>
</comment>
<keyword evidence="3" id="KW-1185">Reference proteome</keyword>
<sequence length="550" mass="63892">MDKLEKIIAYYIENQEDKNVEKVTFLQENIIKKSSDEIAALLANVVPEESGGIVSISGFYYQFLVAIEYIIDMLMDKWDYIFIEHLDDIVVGKDNLVRFIQVKTSVKVTMDATTSPASGLYYRTPIAGRTERKNNSWIDKLLSKAELLQQKDGYTTQFQLYSSYHFIKTNGFNVDVYTGNSNYDMDIADNDHLLSKLSAPVCDKNDECYDYEIRCGEKPKELLRRFYLHTGMGLQKLEVFENHLCMRLSEWLFHDVGDRVKVHPKDLNTLIGHLCTRCTYRDSSERLLITRDKLEKILDGIRTNCLNSVEQTTEKHGNMSAVSKIIDSIVCEIENCAHASVFKDKLYTYREYLQQWVDDGGNIRSLIERYVDGTVKSSAYVDLNELNRQQKLYDFFNIVFIMMIVKDSFLEFTNSNSLIIKKCTVSNLLFSFLSLESRSNLQAGLRKLESIIQQSDTNDHLYFLDKSLRIVFQNYMDRGFTQTVRHEIKSSPEIQLKGIEDEQPLNKVTYLVDIMPGKEINDDFVEVMDSQDCFRDKMQEIWNKYCSEVS</sequence>
<evidence type="ECO:0000259" key="1">
    <source>
        <dbReference type="Pfam" id="PF14130"/>
    </source>
</evidence>
<dbReference type="Pfam" id="PF14130">
    <property type="entry name" value="Cap4_nuclease"/>
    <property type="match status" value="1"/>
</dbReference>
<dbReference type="EMBL" id="JBHSED010000058">
    <property type="protein sequence ID" value="MFC4306222.1"/>
    <property type="molecule type" value="Genomic_DNA"/>
</dbReference>
<protein>
    <submittedName>
        <fullName evidence="2">DsDNA nuclease domain-containing protein</fullName>
    </submittedName>
</protein>
<evidence type="ECO:0000313" key="2">
    <source>
        <dbReference type="EMBL" id="MFC4306222.1"/>
    </source>
</evidence>
<dbReference type="InterPro" id="IPR025382">
    <property type="entry name" value="Cap4-like_endonuclease_dom"/>
</dbReference>
<accession>A0ABV8SH76</accession>
<dbReference type="RefSeq" id="WP_204601705.1">
    <property type="nucleotide sequence ID" value="NZ_JBHSED010000058.1"/>
</dbReference>
<gene>
    <name evidence="2" type="ORF">ACFO1S_22585</name>
</gene>
<feature type="domain" description="CD-NTase associated protein 4-like DNA endonuclease" evidence="1">
    <location>
        <begin position="50"/>
        <end position="257"/>
    </location>
</feature>